<proteinExistence type="predicted"/>
<comment type="caution">
    <text evidence="1">The sequence shown here is derived from an EMBL/GenBank/DDBJ whole genome shotgun (WGS) entry which is preliminary data.</text>
</comment>
<dbReference type="EMBL" id="WUEP01000044">
    <property type="protein sequence ID" value="NEH95810.1"/>
    <property type="molecule type" value="Genomic_DNA"/>
</dbReference>
<gene>
    <name evidence="1" type="ORF">GR206_33185</name>
</gene>
<evidence type="ECO:0000313" key="2">
    <source>
        <dbReference type="Proteomes" id="UP000468864"/>
    </source>
</evidence>
<name>A0A6N9ZS40_9HYPH</name>
<dbReference type="AlphaFoldDB" id="A0A6N9ZS40"/>
<reference evidence="1 2" key="1">
    <citation type="submission" date="2019-12" db="EMBL/GenBank/DDBJ databases">
        <title>Rhizobium genotypes associated with high levels of biological nitrogen fixation by grain legumes in a temperate-maritime cropping system.</title>
        <authorList>
            <person name="Maluk M."/>
            <person name="Francesc Ferrando Molina F."/>
            <person name="Lopez Del Egido L."/>
            <person name="Lafos M."/>
            <person name="Langarica-Fuentes A."/>
            <person name="Gebre Yohannes G."/>
            <person name="Young M.W."/>
            <person name="Martin P."/>
            <person name="Gantlett R."/>
            <person name="Kenicer G."/>
            <person name="Hawes C."/>
            <person name="Begg G.S."/>
            <person name="Quilliam R.S."/>
            <person name="Squire G.R."/>
            <person name="Poole P.S."/>
            <person name="Young P.W."/>
            <person name="Iannetta P.M."/>
            <person name="James E.K."/>
        </authorList>
    </citation>
    <scope>NUCLEOTIDE SEQUENCE [LARGE SCALE GENOMIC DNA]</scope>
    <source>
        <strain evidence="1 2">JHI2449</strain>
    </source>
</reference>
<dbReference type="RefSeq" id="WP_163883524.1">
    <property type="nucleotide sequence ID" value="NZ_WUEP01000044.1"/>
</dbReference>
<sequence>MVIGIPIPIVLLCFFYAIQKHARATVISSGSGVDHNRPTRRQTHGQAISVFRFSRIERTLALPEPGAGIFVISAAQISSPGGGACRLT</sequence>
<dbReference type="Proteomes" id="UP000468864">
    <property type="component" value="Unassembled WGS sequence"/>
</dbReference>
<evidence type="ECO:0000313" key="1">
    <source>
        <dbReference type="EMBL" id="NEH95810.1"/>
    </source>
</evidence>
<accession>A0A6N9ZS40</accession>
<protein>
    <submittedName>
        <fullName evidence="1">Uncharacterized protein</fullName>
    </submittedName>
</protein>
<organism evidence="1 2">
    <name type="scientific">Rhizobium laguerreae</name>
    <dbReference type="NCBI Taxonomy" id="1076926"/>
    <lineage>
        <taxon>Bacteria</taxon>
        <taxon>Pseudomonadati</taxon>
        <taxon>Pseudomonadota</taxon>
        <taxon>Alphaproteobacteria</taxon>
        <taxon>Hyphomicrobiales</taxon>
        <taxon>Rhizobiaceae</taxon>
        <taxon>Rhizobium/Agrobacterium group</taxon>
        <taxon>Rhizobium</taxon>
    </lineage>
</organism>